<feature type="compositionally biased region" description="Polar residues" evidence="15">
    <location>
        <begin position="581"/>
        <end position="594"/>
    </location>
</feature>
<feature type="compositionally biased region" description="Polar residues" evidence="15">
    <location>
        <begin position="1102"/>
        <end position="1137"/>
    </location>
</feature>
<feature type="transmembrane region" description="Helical" evidence="16">
    <location>
        <begin position="739"/>
        <end position="760"/>
    </location>
</feature>
<feature type="compositionally biased region" description="Basic and acidic residues" evidence="15">
    <location>
        <begin position="1165"/>
        <end position="1182"/>
    </location>
</feature>
<feature type="transmembrane region" description="Helical" evidence="16">
    <location>
        <begin position="34"/>
        <end position="51"/>
    </location>
</feature>
<feature type="transmembrane region" description="Helical" evidence="16">
    <location>
        <begin position="668"/>
        <end position="690"/>
    </location>
</feature>
<dbReference type="InterPro" id="IPR006977">
    <property type="entry name" value="Yip1_dom"/>
</dbReference>
<feature type="coiled-coil region" evidence="14">
    <location>
        <begin position="999"/>
        <end position="1054"/>
    </location>
</feature>
<feature type="compositionally biased region" description="Polar residues" evidence="15">
    <location>
        <begin position="850"/>
        <end position="859"/>
    </location>
</feature>
<evidence type="ECO:0000256" key="13">
    <source>
        <dbReference type="ARBA" id="ARBA00030350"/>
    </source>
</evidence>
<dbReference type="Gene3D" id="3.40.50.11350">
    <property type="match status" value="1"/>
</dbReference>
<evidence type="ECO:0000259" key="17">
    <source>
        <dbReference type="Pfam" id="PF04893"/>
    </source>
</evidence>
<dbReference type="PANTHER" id="PTHR37220">
    <property type="entry name" value="O-FUCOSYLTRANSFERASE 23"/>
    <property type="match status" value="1"/>
</dbReference>
<comment type="subcellular location">
    <subcellularLocation>
        <location evidence="1">Membrane</location>
        <topology evidence="1">Multi-pass membrane protein</topology>
    </subcellularLocation>
</comment>
<dbReference type="EMBL" id="JAGKQM010000015">
    <property type="protein sequence ID" value="KAH0881512.1"/>
    <property type="molecule type" value="Genomic_DNA"/>
</dbReference>
<name>A0ABQ7ZN91_BRANA</name>
<protein>
    <recommendedName>
        <fullName evidence="13">O-fucosyltransferase family protein</fullName>
    </recommendedName>
</protein>
<feature type="transmembrane region" description="Helical" evidence="16">
    <location>
        <begin position="710"/>
        <end position="727"/>
    </location>
</feature>
<dbReference type="InterPro" id="IPR013922">
    <property type="entry name" value="Cyclin_PHO80-like"/>
</dbReference>
<dbReference type="InterPro" id="IPR019378">
    <property type="entry name" value="GDP-Fuc_O-FucTrfase"/>
</dbReference>
<evidence type="ECO:0000256" key="10">
    <source>
        <dbReference type="ARBA" id="ARBA00023253"/>
    </source>
</evidence>
<comment type="caution">
    <text evidence="18">The sequence shown here is derived from an EMBL/GenBank/DDBJ whole genome shotgun (WGS) entry which is preliminary data.</text>
</comment>
<dbReference type="InterPro" id="IPR044982">
    <property type="entry name" value="AtOFT1-like"/>
</dbReference>
<evidence type="ECO:0000256" key="11">
    <source>
        <dbReference type="ARBA" id="ARBA00023277"/>
    </source>
</evidence>
<feature type="region of interest" description="Disordered" evidence="15">
    <location>
        <begin position="845"/>
        <end position="901"/>
    </location>
</feature>
<keyword evidence="9 16" id="KW-0472">Membrane</keyword>
<dbReference type="CDD" id="cd11296">
    <property type="entry name" value="O-FucT_like"/>
    <property type="match status" value="1"/>
</dbReference>
<evidence type="ECO:0000256" key="3">
    <source>
        <dbReference type="ARBA" id="ARBA00010596"/>
    </source>
</evidence>
<keyword evidence="6" id="KW-0808">Transferase</keyword>
<evidence type="ECO:0000256" key="16">
    <source>
        <dbReference type="SAM" id="Phobius"/>
    </source>
</evidence>
<dbReference type="Pfam" id="PF05911">
    <property type="entry name" value="FPP"/>
    <property type="match status" value="2"/>
</dbReference>
<keyword evidence="8 16" id="KW-1133">Transmembrane helix</keyword>
<dbReference type="Proteomes" id="UP000824890">
    <property type="component" value="Unassembled WGS sequence"/>
</dbReference>
<comment type="similarity">
    <text evidence="2">Belongs to the glycosyltransferase GT106 family.</text>
</comment>
<keyword evidence="12" id="KW-0131">Cell cycle</keyword>
<evidence type="ECO:0000256" key="7">
    <source>
        <dbReference type="ARBA" id="ARBA00022692"/>
    </source>
</evidence>
<keyword evidence="10" id="KW-0294">Fucose metabolism</keyword>
<evidence type="ECO:0000256" key="14">
    <source>
        <dbReference type="SAM" id="Coils"/>
    </source>
</evidence>
<evidence type="ECO:0000256" key="2">
    <source>
        <dbReference type="ARBA" id="ARBA00007737"/>
    </source>
</evidence>
<feature type="transmembrane region" description="Helical" evidence="16">
    <location>
        <begin position="766"/>
        <end position="784"/>
    </location>
</feature>
<accession>A0ABQ7ZN91</accession>
<keyword evidence="5" id="KW-0328">Glycosyltransferase</keyword>
<feature type="region of interest" description="Disordered" evidence="15">
    <location>
        <begin position="581"/>
        <end position="616"/>
    </location>
</feature>
<evidence type="ECO:0000256" key="8">
    <source>
        <dbReference type="ARBA" id="ARBA00022989"/>
    </source>
</evidence>
<evidence type="ECO:0000256" key="6">
    <source>
        <dbReference type="ARBA" id="ARBA00022679"/>
    </source>
</evidence>
<comment type="similarity">
    <text evidence="3">Belongs to the YIP1 family.</text>
</comment>
<keyword evidence="7 16" id="KW-0812">Transmembrane</keyword>
<evidence type="ECO:0000256" key="15">
    <source>
        <dbReference type="SAM" id="MobiDB-lite"/>
    </source>
</evidence>
<feature type="region of interest" description="Disordered" evidence="15">
    <location>
        <begin position="1161"/>
        <end position="1182"/>
    </location>
</feature>
<dbReference type="InterPro" id="IPR008587">
    <property type="entry name" value="FPP_plant"/>
</dbReference>
<evidence type="ECO:0000256" key="4">
    <source>
        <dbReference type="ARBA" id="ARBA00022618"/>
    </source>
</evidence>
<feature type="compositionally biased region" description="Acidic residues" evidence="15">
    <location>
        <begin position="886"/>
        <end position="900"/>
    </location>
</feature>
<gene>
    <name evidence="18" type="ORF">HID58_068906</name>
</gene>
<evidence type="ECO:0000256" key="9">
    <source>
        <dbReference type="ARBA" id="ARBA00023136"/>
    </source>
</evidence>
<evidence type="ECO:0000313" key="18">
    <source>
        <dbReference type="EMBL" id="KAH0881512.1"/>
    </source>
</evidence>
<keyword evidence="4" id="KW-0132">Cell division</keyword>
<feature type="region of interest" description="Disordered" evidence="15">
    <location>
        <begin position="1102"/>
        <end position="1143"/>
    </location>
</feature>
<keyword evidence="19" id="KW-1185">Reference proteome</keyword>
<feature type="domain" description="Yip1" evidence="17">
    <location>
        <begin position="652"/>
        <end position="811"/>
    </location>
</feature>
<keyword evidence="11" id="KW-0119">Carbohydrate metabolism</keyword>
<dbReference type="Pfam" id="PF08613">
    <property type="entry name" value="Cyclin"/>
    <property type="match status" value="1"/>
</dbReference>
<feature type="transmembrane region" description="Helical" evidence="16">
    <location>
        <begin position="796"/>
        <end position="818"/>
    </location>
</feature>
<dbReference type="Pfam" id="PF10250">
    <property type="entry name" value="O-FucT"/>
    <property type="match status" value="1"/>
</dbReference>
<proteinExistence type="inferred from homology"/>
<keyword evidence="14" id="KW-0175">Coiled coil</keyword>
<dbReference type="PANTHER" id="PTHR37220:SF1">
    <property type="entry name" value="O-FUCOSYLTRANSFERASE 23"/>
    <property type="match status" value="1"/>
</dbReference>
<evidence type="ECO:0000313" key="19">
    <source>
        <dbReference type="Proteomes" id="UP000824890"/>
    </source>
</evidence>
<dbReference type="Gene3D" id="1.10.472.10">
    <property type="entry name" value="Cyclin-like"/>
    <property type="match status" value="1"/>
</dbReference>
<sequence>MHVSFIGESEAIVSLYRMNSPSSYKNLRLFSKPIAFKCLVLVGIALFLSSSPRNLLLIRTRYTSDSSSTSGVRTDKFLEVPQIVWGLNNQKIAFARACLTARTMNRTLLMPSLSASLFYKEVDKLLPFPFDKVFQFERFNSLCGGFVQLARFSDVRNRTQVFDLEKGSGRRWTVERDLEQLKQSVSVDEFEVIRVKGKNPFLWHDHWPVKDYAKVFECMVVVDEISREADKVVTRIRQAGGDRIMTGLVPFVAVHMRIEIDWMIHCKKLEQRQKVSEICSSKREIMERVGNISGLKTPTVLYLAVADSLLEEKEGESSVLAGWREGLIPFEKKKLGVKEEIYGKYSYLIQSAIDYEVCLRADVFVGNSFSTFSSLIVLERTQKARRLGFVSSCEDGGNVWSSYAYNLAGESEGVPRRWMTNMTHSSLEAISYGSNSVSCSKTPVATSMTHRLTSQRSSPSHHQSLGRSQILGPQFRCYNNAYYAKIGGVSTEEMNKLERTFFFDLDFRQNITTEVFERHCLMLQRETVPCDSRKLRTVLGEVMMTGGNYTTIDDSQKVSGSVPSVPDPGHTTVKFAESNLQTFPPSQGKISGGSNPLRDADDTFSGPGNGSTDEPHSGGWLHKFTVGAYKPFFDVDTSDVMDRLKESLFPFRGTFTEKTADKPDLYGPFWICTTLIFVAASIGTFVTYVAHKWKKQEWNYDINLVTWSAGVFYGYVTIVPLALYVVLKYFSAPSGLVQLFCLYGYSLFIFIPALCLSVVPVEIFRWVIAGVAGFMSATFVALNLKAHINSAGERSILIIASIFLLQLGLAVVLKLYLFTVTRVNYELCLNEMDRRSWLWRRKSSEKSPGETESTGSLSSHSERFSDDQRSHSPELISKPVTREEEKELEEEEEEEEEEATADIKILTERLSAALLNVSLKDDLAKQHAKVAEEAVAGWEKAENEAAALKQQLDASLTKVSALEDRNTHLDSALKECVRQLWQGREEQNQKIEEAINKKCTEWEAAKSELESRIQELQARLGTASVQEEDLYPKIEALEKENSALKQQLLSIAEEVKILTLERDLSTQAAESASKQHLEGIKKLTRLEVECRKLRVMVQRSVKSNELKSSTDNQSDYSGRFSFSDNEVQSPTQRSIGKTTMAPPVDIGLMDDFLEMEKLASMPHSEPGRKHSESKPDAQSRQLKHELETSLQRISELEEKVEMVEVEKLQLEMALNESKEQVEALQSQLMETEEKLSKLKKLEPRTQDLELSLDESKKQIHDLQRQLNKTQADKSKLETTRAENNDLELLLSESGSQIQDLQKQLNKAQVNLSELETIRAEKLELTICLNGTKKQLETSQSRLKETERKLTEVQTLLRLTKDAKEAAEDGVKAANAKAEAVESRLRDVEAEAESLILKIGSLEKSIEKERVLSAKHISKCEELQDEISKLKHELEYHGEGEHEPNHVRAFDDDYKLKQEKELAVAASKFAECQRTIASLGQRLQSLATLEDFLIEP</sequence>
<organism evidence="18 19">
    <name type="scientific">Brassica napus</name>
    <name type="common">Rape</name>
    <dbReference type="NCBI Taxonomy" id="3708"/>
    <lineage>
        <taxon>Eukaryota</taxon>
        <taxon>Viridiplantae</taxon>
        <taxon>Streptophyta</taxon>
        <taxon>Embryophyta</taxon>
        <taxon>Tracheophyta</taxon>
        <taxon>Spermatophyta</taxon>
        <taxon>Magnoliopsida</taxon>
        <taxon>eudicotyledons</taxon>
        <taxon>Gunneridae</taxon>
        <taxon>Pentapetalae</taxon>
        <taxon>rosids</taxon>
        <taxon>malvids</taxon>
        <taxon>Brassicales</taxon>
        <taxon>Brassicaceae</taxon>
        <taxon>Brassiceae</taxon>
        <taxon>Brassica</taxon>
    </lineage>
</organism>
<evidence type="ECO:0000256" key="1">
    <source>
        <dbReference type="ARBA" id="ARBA00004141"/>
    </source>
</evidence>
<reference evidence="18 19" key="1">
    <citation type="submission" date="2021-05" db="EMBL/GenBank/DDBJ databases">
        <title>Genome Assembly of Synthetic Allotetraploid Brassica napus Reveals Homoeologous Exchanges between Subgenomes.</title>
        <authorList>
            <person name="Davis J.T."/>
        </authorList>
    </citation>
    <scope>NUCLEOTIDE SEQUENCE [LARGE SCALE GENOMIC DNA]</scope>
    <source>
        <strain evidence="19">cv. Da-Ae</strain>
        <tissue evidence="18">Seedling</tissue>
    </source>
</reference>
<evidence type="ECO:0000256" key="5">
    <source>
        <dbReference type="ARBA" id="ARBA00022676"/>
    </source>
</evidence>
<evidence type="ECO:0000256" key="12">
    <source>
        <dbReference type="ARBA" id="ARBA00023306"/>
    </source>
</evidence>
<feature type="compositionally biased region" description="Basic and acidic residues" evidence="15">
    <location>
        <begin position="860"/>
        <end position="872"/>
    </location>
</feature>
<dbReference type="Pfam" id="PF04893">
    <property type="entry name" value="Yip1"/>
    <property type="match status" value="1"/>
</dbReference>